<keyword evidence="4" id="KW-1133">Transmembrane helix</keyword>
<dbReference type="Gene3D" id="3.10.580.10">
    <property type="entry name" value="CBS-domain"/>
    <property type="match status" value="1"/>
</dbReference>
<dbReference type="SUPFAM" id="SSF54631">
    <property type="entry name" value="CBS-domain pair"/>
    <property type="match status" value="2"/>
</dbReference>
<dbReference type="InterPro" id="IPR046342">
    <property type="entry name" value="CBS_dom_sf"/>
</dbReference>
<dbReference type="GO" id="GO:0004865">
    <property type="term" value="F:protein serine/threonine phosphatase inhibitor activity"/>
    <property type="evidence" value="ECO:0007669"/>
    <property type="project" value="TreeGrafter"/>
</dbReference>
<evidence type="ECO:0000259" key="5">
    <source>
        <dbReference type="PROSITE" id="PS51371"/>
    </source>
</evidence>
<dbReference type="PANTHER" id="PTHR13780:SF36">
    <property type="entry name" value="CBS DOMAIN-CONTAINING PROTEIN"/>
    <property type="match status" value="1"/>
</dbReference>
<keyword evidence="4" id="KW-0812">Transmembrane</keyword>
<keyword evidence="2 3" id="KW-0129">CBS domain</keyword>
<dbReference type="AlphaFoldDB" id="A0A4S4K8R7"/>
<evidence type="ECO:0000256" key="2">
    <source>
        <dbReference type="ARBA" id="ARBA00023122"/>
    </source>
</evidence>
<name>A0A4S4K8R7_9APHY</name>
<feature type="transmembrane region" description="Helical" evidence="4">
    <location>
        <begin position="12"/>
        <end position="33"/>
    </location>
</feature>
<dbReference type="InterPro" id="IPR000644">
    <property type="entry name" value="CBS_dom"/>
</dbReference>
<organism evidence="6 7">
    <name type="scientific">Hermanssonia centrifuga</name>
    <dbReference type="NCBI Taxonomy" id="98765"/>
    <lineage>
        <taxon>Eukaryota</taxon>
        <taxon>Fungi</taxon>
        <taxon>Dikarya</taxon>
        <taxon>Basidiomycota</taxon>
        <taxon>Agaricomycotina</taxon>
        <taxon>Agaricomycetes</taxon>
        <taxon>Polyporales</taxon>
        <taxon>Meruliaceae</taxon>
        <taxon>Hermanssonia</taxon>
    </lineage>
</organism>
<protein>
    <recommendedName>
        <fullName evidence="5">CBS domain-containing protein</fullName>
    </recommendedName>
</protein>
<accession>A0A4S4K8R7</accession>
<evidence type="ECO:0000256" key="1">
    <source>
        <dbReference type="ARBA" id="ARBA00022737"/>
    </source>
</evidence>
<feature type="domain" description="CBS" evidence="5">
    <location>
        <begin position="483"/>
        <end position="542"/>
    </location>
</feature>
<dbReference type="PROSITE" id="PS51371">
    <property type="entry name" value="CBS"/>
    <property type="match status" value="1"/>
</dbReference>
<gene>
    <name evidence="6" type="ORF">EW026_g7152</name>
</gene>
<evidence type="ECO:0000256" key="3">
    <source>
        <dbReference type="PROSITE-ProRule" id="PRU00703"/>
    </source>
</evidence>
<keyword evidence="7" id="KW-1185">Reference proteome</keyword>
<dbReference type="GO" id="GO:0042149">
    <property type="term" value="P:cellular response to glucose starvation"/>
    <property type="evidence" value="ECO:0007669"/>
    <property type="project" value="TreeGrafter"/>
</dbReference>
<dbReference type="PANTHER" id="PTHR13780">
    <property type="entry name" value="AMP-ACTIVATED PROTEIN KINASE, GAMMA REGULATORY SUBUNIT"/>
    <property type="match status" value="1"/>
</dbReference>
<feature type="transmembrane region" description="Helical" evidence="4">
    <location>
        <begin position="213"/>
        <end position="237"/>
    </location>
</feature>
<feature type="transmembrane region" description="Helical" evidence="4">
    <location>
        <begin position="45"/>
        <end position="66"/>
    </location>
</feature>
<feature type="transmembrane region" description="Helical" evidence="4">
    <location>
        <begin position="243"/>
        <end position="266"/>
    </location>
</feature>
<keyword evidence="4" id="KW-0472">Membrane</keyword>
<comment type="caution">
    <text evidence="6">The sequence shown here is derived from an EMBL/GenBank/DDBJ whole genome shotgun (WGS) entry which is preliminary data.</text>
</comment>
<evidence type="ECO:0000313" key="6">
    <source>
        <dbReference type="EMBL" id="THG94298.1"/>
    </source>
</evidence>
<reference evidence="6 7" key="1">
    <citation type="submission" date="2019-02" db="EMBL/GenBank/DDBJ databases">
        <title>Genome sequencing of the rare red list fungi Phlebia centrifuga.</title>
        <authorList>
            <person name="Buettner E."/>
            <person name="Kellner H."/>
        </authorList>
    </citation>
    <scope>NUCLEOTIDE SEQUENCE [LARGE SCALE GENOMIC DNA]</scope>
    <source>
        <strain evidence="6 7">DSM 108282</strain>
    </source>
</reference>
<feature type="transmembrane region" description="Helical" evidence="4">
    <location>
        <begin position="98"/>
        <end position="117"/>
    </location>
</feature>
<sequence length="597" mass="65555">MTAPNAGAKAELIGTYLEILCYGIYLVVFYKCLRVLGAKYIEGRPTATLLCTAFTIFALVTVHLIMDILRSMDAFTSHMDVPNFAILYYTVVRRDLDLIKSGCYIAVTVIADGLIMYRTFIVWARNWKLALLPFLLVLADIATGSYSVWLLGLTKVGENALMGKVTNIVRYFYGVTLAVNLLCTVLISYKIWRVQREVDRYSPNAMRPSGNRVILIIVESAAIYSAMLVILIVTSIVGGPVMLAMLNVIAPCIGIVFSMVIVCVSVDRTRWDSLKISTHLNFVTSFNLSTLSNDPEEAYGPTAELIDSPVISVAAETSVEEACELLLSKDVTCVAVNRPVGGSPHDPPFLGLFDFPDVNAFLTLAATRYRWGPHEFRERPLIEEIIIAAKAGRVPVRLISNLSEKNPLEILPHDATIISLLTIFSKGTHRVLVRSAPPSTDYLGVVSDRSLLEWFTTNTHKTPTLSYFLSKPLSSLALPSLYLYSAVVAAKASDTVLDAMRLMSDFGVSSVGVMEEEGGGLLSAVSVTDVGKIVVPSQSNQILSTPLKQFISRIKEPDGSTDGVDKYPAYEDVFSIQCLSEQHIAIHNAKDPRYELA</sequence>
<dbReference type="Pfam" id="PF00571">
    <property type="entry name" value="CBS"/>
    <property type="match status" value="1"/>
</dbReference>
<evidence type="ECO:0000256" key="4">
    <source>
        <dbReference type="SAM" id="Phobius"/>
    </source>
</evidence>
<dbReference type="Proteomes" id="UP000309038">
    <property type="component" value="Unassembled WGS sequence"/>
</dbReference>
<keyword evidence="1" id="KW-0677">Repeat</keyword>
<feature type="transmembrane region" description="Helical" evidence="4">
    <location>
        <begin position="171"/>
        <end position="192"/>
    </location>
</feature>
<feature type="transmembrane region" description="Helical" evidence="4">
    <location>
        <begin position="129"/>
        <end position="151"/>
    </location>
</feature>
<evidence type="ECO:0000313" key="7">
    <source>
        <dbReference type="Proteomes" id="UP000309038"/>
    </source>
</evidence>
<proteinExistence type="predicted"/>
<dbReference type="EMBL" id="SGPJ01000469">
    <property type="protein sequence ID" value="THG94298.1"/>
    <property type="molecule type" value="Genomic_DNA"/>
</dbReference>
<dbReference type="InterPro" id="IPR050511">
    <property type="entry name" value="AMPK_gamma/SDS23_families"/>
</dbReference>